<dbReference type="EMBL" id="VSSQ01000223">
    <property type="protein sequence ID" value="MPL86542.1"/>
    <property type="molecule type" value="Genomic_DNA"/>
</dbReference>
<keyword evidence="2 6" id="KW-0812">Transmembrane</keyword>
<keyword evidence="3 6" id="KW-1133">Transmembrane helix</keyword>
<dbReference type="GO" id="GO:0015499">
    <property type="term" value="F:formate transmembrane transporter activity"/>
    <property type="evidence" value="ECO:0007669"/>
    <property type="project" value="TreeGrafter"/>
</dbReference>
<dbReference type="AlphaFoldDB" id="A0A644V6X5"/>
<dbReference type="Gene3D" id="1.20.1080.10">
    <property type="entry name" value="Glycerol uptake facilitator protein"/>
    <property type="match status" value="1"/>
</dbReference>
<comment type="caution">
    <text evidence="7">The sequence shown here is derived from an EMBL/GenBank/DDBJ whole genome shotgun (WGS) entry which is preliminary data.</text>
</comment>
<dbReference type="PANTHER" id="PTHR30520">
    <property type="entry name" value="FORMATE TRANSPORTER-RELATED"/>
    <property type="match status" value="1"/>
</dbReference>
<sequence length="282" mass="29738">MTFKAPNALLDTIVGGGVGRTKQSFAGTCGLTFLAGAYIALGGFLAIRCAAFLPISVWGSMAKLIFAAVFPLGLMLVIVCGADLFTGNCLSLAAAGYRKNISIVSACKSGIYSWSGNFVGALFVAYFMAYSSGIIFETINFAGHSTMPWANSIVSIANSKCALSFGDAFWRAVGCNWLVCLAVYAASAAEDITGKIIALWFPTMAFVAMGMEHCVANMFFVPLGILTGTDPRYLAVSGAVPLHATWETFFMNNLLPVTLGNILGGAVLVAGIYAIIYKEKTK</sequence>
<feature type="transmembrane region" description="Helical" evidence="6">
    <location>
        <begin position="168"/>
        <end position="187"/>
    </location>
</feature>
<dbReference type="GO" id="GO:0005886">
    <property type="term" value="C:plasma membrane"/>
    <property type="evidence" value="ECO:0007669"/>
    <property type="project" value="TreeGrafter"/>
</dbReference>
<comment type="similarity">
    <text evidence="5">Belongs to the FNT transporter (TC 1.A.16) family.</text>
</comment>
<feature type="transmembrane region" description="Helical" evidence="6">
    <location>
        <begin position="30"/>
        <end position="58"/>
    </location>
</feature>
<dbReference type="InterPro" id="IPR023271">
    <property type="entry name" value="Aquaporin-like"/>
</dbReference>
<feature type="transmembrane region" description="Helical" evidence="6">
    <location>
        <begin position="199"/>
        <end position="225"/>
    </location>
</feature>
<protein>
    <submittedName>
        <fullName evidence="7">Putative formate transporter 1</fullName>
    </submittedName>
</protein>
<evidence type="ECO:0000256" key="3">
    <source>
        <dbReference type="ARBA" id="ARBA00022989"/>
    </source>
</evidence>
<feature type="transmembrane region" description="Helical" evidence="6">
    <location>
        <begin position="64"/>
        <end position="97"/>
    </location>
</feature>
<dbReference type="PANTHER" id="PTHR30520:SF6">
    <property type="entry name" value="FORMATE_NITRATE FAMILY TRANSPORTER (EUROFUNG)"/>
    <property type="match status" value="1"/>
</dbReference>
<evidence type="ECO:0000256" key="6">
    <source>
        <dbReference type="SAM" id="Phobius"/>
    </source>
</evidence>
<evidence type="ECO:0000256" key="5">
    <source>
        <dbReference type="ARBA" id="ARBA00049660"/>
    </source>
</evidence>
<evidence type="ECO:0000256" key="2">
    <source>
        <dbReference type="ARBA" id="ARBA00022692"/>
    </source>
</evidence>
<evidence type="ECO:0000313" key="7">
    <source>
        <dbReference type="EMBL" id="MPL86542.1"/>
    </source>
</evidence>
<dbReference type="PROSITE" id="PS01005">
    <property type="entry name" value="FORMATE_NITRITE_TP_1"/>
    <property type="match status" value="1"/>
</dbReference>
<keyword evidence="4 6" id="KW-0472">Membrane</keyword>
<feature type="transmembrane region" description="Helical" evidence="6">
    <location>
        <begin position="254"/>
        <end position="276"/>
    </location>
</feature>
<dbReference type="Pfam" id="PF01226">
    <property type="entry name" value="Form_Nir_trans"/>
    <property type="match status" value="1"/>
</dbReference>
<organism evidence="7">
    <name type="scientific">bioreactor metagenome</name>
    <dbReference type="NCBI Taxonomy" id="1076179"/>
    <lineage>
        <taxon>unclassified sequences</taxon>
        <taxon>metagenomes</taxon>
        <taxon>ecological metagenomes</taxon>
    </lineage>
</organism>
<dbReference type="PROSITE" id="PS01006">
    <property type="entry name" value="FORMATE_NITRITE_TP_2"/>
    <property type="match status" value="1"/>
</dbReference>
<feature type="transmembrane region" description="Helical" evidence="6">
    <location>
        <begin position="118"/>
        <end position="139"/>
    </location>
</feature>
<proteinExistence type="inferred from homology"/>
<dbReference type="InterPro" id="IPR000292">
    <property type="entry name" value="For/NO2_transpt"/>
</dbReference>
<gene>
    <name evidence="7" type="primary">focA_5</name>
    <name evidence="7" type="ORF">SDC9_32524</name>
</gene>
<name>A0A644V6X5_9ZZZZ</name>
<evidence type="ECO:0000256" key="1">
    <source>
        <dbReference type="ARBA" id="ARBA00004141"/>
    </source>
</evidence>
<accession>A0A644V6X5</accession>
<dbReference type="InterPro" id="IPR024002">
    <property type="entry name" value="For/NO2_transpt_CS"/>
</dbReference>
<reference evidence="7" key="1">
    <citation type="submission" date="2019-08" db="EMBL/GenBank/DDBJ databases">
        <authorList>
            <person name="Kucharzyk K."/>
            <person name="Murdoch R.W."/>
            <person name="Higgins S."/>
            <person name="Loffler F."/>
        </authorList>
    </citation>
    <scope>NUCLEOTIDE SEQUENCE</scope>
</reference>
<comment type="subcellular location">
    <subcellularLocation>
        <location evidence="1">Membrane</location>
        <topology evidence="1">Multi-pass membrane protein</topology>
    </subcellularLocation>
</comment>
<evidence type="ECO:0000256" key="4">
    <source>
        <dbReference type="ARBA" id="ARBA00023136"/>
    </source>
</evidence>
<dbReference type="NCBIfam" id="TIGR00790">
    <property type="entry name" value="fnt"/>
    <property type="match status" value="1"/>
</dbReference>